<organism evidence="1 2">
    <name type="scientific">Molorchus minor</name>
    <dbReference type="NCBI Taxonomy" id="1323400"/>
    <lineage>
        <taxon>Eukaryota</taxon>
        <taxon>Metazoa</taxon>
        <taxon>Ecdysozoa</taxon>
        <taxon>Arthropoda</taxon>
        <taxon>Hexapoda</taxon>
        <taxon>Insecta</taxon>
        <taxon>Pterygota</taxon>
        <taxon>Neoptera</taxon>
        <taxon>Endopterygota</taxon>
        <taxon>Coleoptera</taxon>
        <taxon>Polyphaga</taxon>
        <taxon>Cucujiformia</taxon>
        <taxon>Chrysomeloidea</taxon>
        <taxon>Cerambycidae</taxon>
        <taxon>Lamiinae</taxon>
        <taxon>Monochamini</taxon>
        <taxon>Molorchus</taxon>
    </lineage>
</organism>
<proteinExistence type="predicted"/>
<name>A0ABQ9IWV0_9CUCU</name>
<keyword evidence="2" id="KW-1185">Reference proteome</keyword>
<protein>
    <submittedName>
        <fullName evidence="1">Uncharacterized protein</fullName>
    </submittedName>
</protein>
<evidence type="ECO:0000313" key="1">
    <source>
        <dbReference type="EMBL" id="KAJ8966856.1"/>
    </source>
</evidence>
<evidence type="ECO:0000313" key="2">
    <source>
        <dbReference type="Proteomes" id="UP001162164"/>
    </source>
</evidence>
<accession>A0ABQ9IWV0</accession>
<dbReference type="Proteomes" id="UP001162164">
    <property type="component" value="Unassembled WGS sequence"/>
</dbReference>
<gene>
    <name evidence="1" type="ORF">NQ317_006641</name>
</gene>
<sequence length="134" mass="14995">MTNRTVGHPTRPRRGTGVHRRLPVLFADRQRIPARTVREPTTITVARGMTQMGSRATTAVIMGMLQICVLNLRSLGLRAETTQWRHPDSPIGNSCASSVTKLDTKLLNVQDTGCKIAHCWLNVFHHELNLLHQP</sequence>
<reference evidence="1" key="1">
    <citation type="journal article" date="2023" name="Insect Mol. Biol.">
        <title>Genome sequencing provides insights into the evolution of gene families encoding plant cell wall-degrading enzymes in longhorned beetles.</title>
        <authorList>
            <person name="Shin N.R."/>
            <person name="Okamura Y."/>
            <person name="Kirsch R."/>
            <person name="Pauchet Y."/>
        </authorList>
    </citation>
    <scope>NUCLEOTIDE SEQUENCE</scope>
    <source>
        <strain evidence="1">MMC_N1</strain>
    </source>
</reference>
<dbReference type="EMBL" id="JAPWTJ010002284">
    <property type="protein sequence ID" value="KAJ8966856.1"/>
    <property type="molecule type" value="Genomic_DNA"/>
</dbReference>
<comment type="caution">
    <text evidence="1">The sequence shown here is derived from an EMBL/GenBank/DDBJ whole genome shotgun (WGS) entry which is preliminary data.</text>
</comment>